<proteinExistence type="predicted"/>
<dbReference type="Gene3D" id="1.10.540.10">
    <property type="entry name" value="Acyl-CoA dehydrogenase/oxidase, N-terminal domain"/>
    <property type="match status" value="1"/>
</dbReference>
<dbReference type="InterPro" id="IPR036250">
    <property type="entry name" value="AcylCo_DH-like_C"/>
</dbReference>
<dbReference type="PANTHER" id="PTHR43884">
    <property type="entry name" value="ACYL-COA DEHYDROGENASE"/>
    <property type="match status" value="1"/>
</dbReference>
<organism evidence="2 3">
    <name type="scientific">Streptomyces pharetrae CZA14</name>
    <dbReference type="NCBI Taxonomy" id="1144883"/>
    <lineage>
        <taxon>Bacteria</taxon>
        <taxon>Bacillati</taxon>
        <taxon>Actinomycetota</taxon>
        <taxon>Actinomycetes</taxon>
        <taxon>Kitasatosporales</taxon>
        <taxon>Streptomycetaceae</taxon>
        <taxon>Streptomyces</taxon>
    </lineage>
</organism>
<comment type="caution">
    <text evidence="2">The sequence shown here is derived from an EMBL/GenBank/DDBJ whole genome shotgun (WGS) entry which is preliminary data.</text>
</comment>
<evidence type="ECO:0000256" key="1">
    <source>
        <dbReference type="SAM" id="MobiDB-lite"/>
    </source>
</evidence>
<gene>
    <name evidence="2" type="ORF">OQI_18875</name>
</gene>
<feature type="region of interest" description="Disordered" evidence="1">
    <location>
        <begin position="1"/>
        <end position="39"/>
    </location>
</feature>
<dbReference type="InterPro" id="IPR046373">
    <property type="entry name" value="Acyl-CoA_Oxase/DH_mid-dom_sf"/>
</dbReference>
<sequence>MPAAGPHATTPATTTPAGAQATTPATTTPAGAQATTPAAAARHRAARLEALLGDPQDPANPHGTAALCAADALGEPPEPTEALLTETGLAAEFVPARSGGLLTRADLLVTALRPLFRRDLALGLGFGLSSLSATAPVWAAGSTRQRQATADLLLRGGRAAAVHHEPAHANALARGELTAAPYRGGWVLDGRKNLIMNASRAGAWVACARTAPRRGPHSHSVLLLEPGELPRAQVRRLPRVPTPGMRGTLFSGLQFTHCPVPADALVGRPGEGTALALRTLQIDHCLIPAVAVAAAETVLRSAVHAASSGRSTPVARRWHKPLAGVFADLLTCDSMTTVALRALSLLPERTHLLAAAVRYVVPDLLRENLEELTTVLGTPGHEHAAPHHRFADKLARDLPFASLGHTGTAACHAVIVPQLRSLAEHSWFRAAEPPPELFRTGADLPALDHRLLGIAGGEDVLAASLTGSAGRLAATASTHGHIAVLAGLAKAFTGELRTLRSRCAALPAHPGPAAVILSDRYALLQAAAAVLGIWEAQDGTDAFLTEPAWAVLALSRLARRLGIRAPAPPDGCTAQVLDELLARHRTGRSCDLDGRPGH</sequence>
<dbReference type="EMBL" id="MRYD01000096">
    <property type="protein sequence ID" value="OSZ58970.1"/>
    <property type="molecule type" value="Genomic_DNA"/>
</dbReference>
<accession>A0ABX3YHM0</accession>
<dbReference type="SUPFAM" id="SSF56645">
    <property type="entry name" value="Acyl-CoA dehydrogenase NM domain-like"/>
    <property type="match status" value="1"/>
</dbReference>
<evidence type="ECO:0000313" key="3">
    <source>
        <dbReference type="Proteomes" id="UP000194266"/>
    </source>
</evidence>
<reference evidence="2 3" key="1">
    <citation type="submission" date="2016-12" db="EMBL/GenBank/DDBJ databases">
        <title>Genome Mining:The Detection of Biosynthetic Gene Clusters to Aid in the Expression of Curamycin A produced by Streptomyces sp. strain CZA14.</title>
        <authorList>
            <person name="Durrell K.A."/>
            <person name="Kirby B.M."/>
            <person name="Khan W."/>
            <person name="Mthethwa T."/>
            <person name="Le Roes-Hill M."/>
        </authorList>
    </citation>
    <scope>NUCLEOTIDE SEQUENCE [LARGE SCALE GENOMIC DNA]</scope>
    <source>
        <strain evidence="2 3">CZA14</strain>
    </source>
</reference>
<protein>
    <submittedName>
        <fullName evidence="2">Acyl-CoA dehydrogenase</fullName>
    </submittedName>
</protein>
<dbReference type="Proteomes" id="UP000194266">
    <property type="component" value="Unassembled WGS sequence"/>
</dbReference>
<dbReference type="PANTHER" id="PTHR43884:SF19">
    <property type="entry name" value="ACYL-COA DEHYDROGENASE FADE4-RELATED"/>
    <property type="match status" value="1"/>
</dbReference>
<name>A0ABX3YHM0_9ACTN</name>
<dbReference type="InterPro" id="IPR009100">
    <property type="entry name" value="AcylCoA_DH/oxidase_NM_dom_sf"/>
</dbReference>
<dbReference type="SUPFAM" id="SSF47203">
    <property type="entry name" value="Acyl-CoA dehydrogenase C-terminal domain-like"/>
    <property type="match status" value="1"/>
</dbReference>
<dbReference type="Gene3D" id="2.40.110.10">
    <property type="entry name" value="Butyryl-CoA Dehydrogenase, subunit A, domain 2"/>
    <property type="match status" value="1"/>
</dbReference>
<keyword evidence="3" id="KW-1185">Reference proteome</keyword>
<dbReference type="InterPro" id="IPR037069">
    <property type="entry name" value="AcylCoA_DH/ox_N_sf"/>
</dbReference>
<evidence type="ECO:0000313" key="2">
    <source>
        <dbReference type="EMBL" id="OSZ58970.1"/>
    </source>
</evidence>
<dbReference type="Gene3D" id="1.20.140.10">
    <property type="entry name" value="Butyryl-CoA Dehydrogenase, subunit A, domain 3"/>
    <property type="match status" value="1"/>
</dbReference>